<dbReference type="AlphaFoldDB" id="A0A2A4G777"/>
<evidence type="ECO:0000313" key="4">
    <source>
        <dbReference type="EMBL" id="PCE63828.1"/>
    </source>
</evidence>
<keyword evidence="2" id="KW-0378">Hydrolase</keyword>
<reference evidence="4 5" key="1">
    <citation type="submission" date="2017-04" db="EMBL/GenBank/DDBJ databases">
        <title>A new member of the family Flavobacteriaceae isolated from ascidians.</title>
        <authorList>
            <person name="Chen L."/>
        </authorList>
    </citation>
    <scope>NUCLEOTIDE SEQUENCE [LARGE SCALE GENOMIC DNA]</scope>
    <source>
        <strain evidence="4 5">HQA918</strain>
    </source>
</reference>
<accession>A0A2A4G777</accession>
<dbReference type="InterPro" id="IPR007431">
    <property type="entry name" value="ACP_PD"/>
</dbReference>
<name>A0A2A4G777_9FLAO</name>
<gene>
    <name evidence="4" type="ORF">B7P33_11195</name>
</gene>
<sequence length="200" mass="23519">MNFLAHIYLSFDYEQIRIGNFIADGVRGNKYKHLPENIQKGIVLHRAIDSYTDTHPIVKQSILKLRPHHGLYSGVIVDIFYDHFLAKNWKDYHEQPLWEYVSDFYELVAAYDPYLPPKVKHMMPYMTSGNWLLNYAKIDGIARVLKGMDGRTKGKSKMALAIVDLETHYSEFENEFTLFFEEVQVFARQRLDSLMDSYKI</sequence>
<evidence type="ECO:0000313" key="5">
    <source>
        <dbReference type="Proteomes" id="UP000219559"/>
    </source>
</evidence>
<dbReference type="Proteomes" id="UP000219559">
    <property type="component" value="Unassembled WGS sequence"/>
</dbReference>
<evidence type="ECO:0000256" key="2">
    <source>
        <dbReference type="ARBA" id="ARBA00022801"/>
    </source>
</evidence>
<dbReference type="RefSeq" id="WP_097442544.1">
    <property type="nucleotide sequence ID" value="NZ_NBWU01000004.1"/>
</dbReference>
<dbReference type="EMBL" id="NBWU01000004">
    <property type="protein sequence ID" value="PCE63828.1"/>
    <property type="molecule type" value="Genomic_DNA"/>
</dbReference>
<organism evidence="4 5">
    <name type="scientific">Sediminicola luteus</name>
    <dbReference type="NCBI Taxonomy" id="319238"/>
    <lineage>
        <taxon>Bacteria</taxon>
        <taxon>Pseudomonadati</taxon>
        <taxon>Bacteroidota</taxon>
        <taxon>Flavobacteriia</taxon>
        <taxon>Flavobacteriales</taxon>
        <taxon>Flavobacteriaceae</taxon>
        <taxon>Sediminicola</taxon>
    </lineage>
</organism>
<dbReference type="Pfam" id="PF04336">
    <property type="entry name" value="ACP_PD"/>
    <property type="match status" value="1"/>
</dbReference>
<dbReference type="PANTHER" id="PTHR38764">
    <property type="entry name" value="ACYL CARRIER PROTEIN PHOSPHODIESTERASE"/>
    <property type="match status" value="1"/>
</dbReference>
<dbReference type="PANTHER" id="PTHR38764:SF1">
    <property type="entry name" value="ACYL CARRIER PROTEIN PHOSPHODIESTERASE"/>
    <property type="match status" value="1"/>
</dbReference>
<protein>
    <submittedName>
        <fullName evidence="4">ACP phosphodiesterase</fullName>
    </submittedName>
</protein>
<keyword evidence="3" id="KW-0443">Lipid metabolism</keyword>
<keyword evidence="5" id="KW-1185">Reference proteome</keyword>
<keyword evidence="1" id="KW-0444">Lipid biosynthesis</keyword>
<comment type="caution">
    <text evidence="4">The sequence shown here is derived from an EMBL/GenBank/DDBJ whole genome shotgun (WGS) entry which is preliminary data.</text>
</comment>
<evidence type="ECO:0000256" key="3">
    <source>
        <dbReference type="ARBA" id="ARBA00023098"/>
    </source>
</evidence>
<dbReference type="PIRSF" id="PIRSF011489">
    <property type="entry name" value="DUF479"/>
    <property type="match status" value="1"/>
</dbReference>
<dbReference type="GO" id="GO:0008770">
    <property type="term" value="F:[acyl-carrier-protein] phosphodiesterase activity"/>
    <property type="evidence" value="ECO:0007669"/>
    <property type="project" value="InterPro"/>
</dbReference>
<evidence type="ECO:0000256" key="1">
    <source>
        <dbReference type="ARBA" id="ARBA00022516"/>
    </source>
</evidence>
<dbReference type="GO" id="GO:0006633">
    <property type="term" value="P:fatty acid biosynthetic process"/>
    <property type="evidence" value="ECO:0007669"/>
    <property type="project" value="InterPro"/>
</dbReference>
<proteinExistence type="predicted"/>
<dbReference type="OrthoDB" id="8442777at2"/>